<protein>
    <submittedName>
        <fullName evidence="6">LemA family protein</fullName>
    </submittedName>
</protein>
<evidence type="ECO:0000256" key="1">
    <source>
        <dbReference type="ARBA" id="ARBA00004167"/>
    </source>
</evidence>
<dbReference type="PANTHER" id="PTHR34478">
    <property type="entry name" value="PROTEIN LEMA"/>
    <property type="match status" value="1"/>
</dbReference>
<dbReference type="Pfam" id="PF04011">
    <property type="entry name" value="LemA"/>
    <property type="match status" value="1"/>
</dbReference>
<evidence type="ECO:0000256" key="5">
    <source>
        <dbReference type="ARBA" id="ARBA00023136"/>
    </source>
</evidence>
<evidence type="ECO:0000256" key="4">
    <source>
        <dbReference type="ARBA" id="ARBA00022989"/>
    </source>
</evidence>
<keyword evidence="3" id="KW-0812">Transmembrane</keyword>
<sequence>MGVIVGAAGAVLLAALAWWIVSTINRLVRLRNQTQASWAQIDVQLKRRHDLIPNLVETTKAYAEHERDTLDAVTLARGNAATQSLTTADRAQAEGVLSQSLGKLLALAESYPNLKADQRFARLQSELTSAEDKIAYARQFYNSAVQSYNTAQETFPGNVVAGLGAHGRREYFEADAAVQDPIEVRFA</sequence>
<organism evidence="6 7">
    <name type="scientific">Kitasatospora nipponensis</name>
    <dbReference type="NCBI Taxonomy" id="258049"/>
    <lineage>
        <taxon>Bacteria</taxon>
        <taxon>Bacillati</taxon>
        <taxon>Actinomycetota</taxon>
        <taxon>Actinomycetes</taxon>
        <taxon>Kitasatosporales</taxon>
        <taxon>Streptomycetaceae</taxon>
        <taxon>Kitasatospora</taxon>
    </lineage>
</organism>
<name>A0ABP4HCC8_9ACTN</name>
<gene>
    <name evidence="6" type="ORF">GCM10009665_54710</name>
</gene>
<dbReference type="InterPro" id="IPR023353">
    <property type="entry name" value="LemA-like_dom_sf"/>
</dbReference>
<comment type="similarity">
    <text evidence="2">Belongs to the LemA family.</text>
</comment>
<dbReference type="Gene3D" id="1.20.1440.20">
    <property type="entry name" value="LemA-like domain"/>
    <property type="match status" value="1"/>
</dbReference>
<comment type="caution">
    <text evidence="6">The sequence shown here is derived from an EMBL/GenBank/DDBJ whole genome shotgun (WGS) entry which is preliminary data.</text>
</comment>
<keyword evidence="7" id="KW-1185">Reference proteome</keyword>
<comment type="subcellular location">
    <subcellularLocation>
        <location evidence="1">Membrane</location>
        <topology evidence="1">Single-pass membrane protein</topology>
    </subcellularLocation>
</comment>
<dbReference type="RefSeq" id="WP_344444672.1">
    <property type="nucleotide sequence ID" value="NZ_BAAALF010000124.1"/>
</dbReference>
<evidence type="ECO:0000256" key="2">
    <source>
        <dbReference type="ARBA" id="ARBA00008854"/>
    </source>
</evidence>
<evidence type="ECO:0000313" key="7">
    <source>
        <dbReference type="Proteomes" id="UP001500037"/>
    </source>
</evidence>
<reference evidence="7" key="1">
    <citation type="journal article" date="2019" name="Int. J. Syst. Evol. Microbiol.">
        <title>The Global Catalogue of Microorganisms (GCM) 10K type strain sequencing project: providing services to taxonomists for standard genome sequencing and annotation.</title>
        <authorList>
            <consortium name="The Broad Institute Genomics Platform"/>
            <consortium name="The Broad Institute Genome Sequencing Center for Infectious Disease"/>
            <person name="Wu L."/>
            <person name="Ma J."/>
        </authorList>
    </citation>
    <scope>NUCLEOTIDE SEQUENCE [LARGE SCALE GENOMIC DNA]</scope>
    <source>
        <strain evidence="7">JCM 13004</strain>
    </source>
</reference>
<dbReference type="EMBL" id="BAAALF010000124">
    <property type="protein sequence ID" value="GAA1257391.1"/>
    <property type="molecule type" value="Genomic_DNA"/>
</dbReference>
<dbReference type="PANTHER" id="PTHR34478:SF1">
    <property type="entry name" value="PROTEIN LEMA"/>
    <property type="match status" value="1"/>
</dbReference>
<accession>A0ABP4HCC8</accession>
<dbReference type="InterPro" id="IPR007156">
    <property type="entry name" value="MamQ_LemA"/>
</dbReference>
<evidence type="ECO:0000256" key="3">
    <source>
        <dbReference type="ARBA" id="ARBA00022692"/>
    </source>
</evidence>
<evidence type="ECO:0000313" key="6">
    <source>
        <dbReference type="EMBL" id="GAA1257391.1"/>
    </source>
</evidence>
<dbReference type="SUPFAM" id="SSF140478">
    <property type="entry name" value="LemA-like"/>
    <property type="match status" value="1"/>
</dbReference>
<proteinExistence type="inferred from homology"/>
<keyword evidence="4" id="KW-1133">Transmembrane helix</keyword>
<keyword evidence="5" id="KW-0472">Membrane</keyword>
<dbReference type="Proteomes" id="UP001500037">
    <property type="component" value="Unassembled WGS sequence"/>
</dbReference>